<keyword evidence="5" id="KW-0436">Ligase</keyword>
<keyword evidence="10" id="KW-0808">Transferase</keyword>
<keyword evidence="11" id="KW-1185">Reference proteome</keyword>
<gene>
    <name evidence="10" type="primary">NPT1</name>
    <name evidence="10" type="ORF">CcCBS67573_g01235</name>
</gene>
<dbReference type="EC" id="6.3.4.21" evidence="3"/>
<evidence type="ECO:0000256" key="3">
    <source>
        <dbReference type="ARBA" id="ARBA00013236"/>
    </source>
</evidence>
<dbReference type="EMBL" id="QEAP01000019">
    <property type="protein sequence ID" value="TPX77515.1"/>
    <property type="molecule type" value="Genomic_DNA"/>
</dbReference>
<evidence type="ECO:0000313" key="10">
    <source>
        <dbReference type="EMBL" id="TPX77515.1"/>
    </source>
</evidence>
<comment type="caution">
    <text evidence="10">The sequence shown here is derived from an EMBL/GenBank/DDBJ whole genome shotgun (WGS) entry which is preliminary data.</text>
</comment>
<dbReference type="Pfam" id="PF17767">
    <property type="entry name" value="NAPRTase_N"/>
    <property type="match status" value="1"/>
</dbReference>
<keyword evidence="10" id="KW-0328">Glycosyltransferase</keyword>
<dbReference type="Proteomes" id="UP000320333">
    <property type="component" value="Unassembled WGS sequence"/>
</dbReference>
<evidence type="ECO:0000256" key="7">
    <source>
        <dbReference type="ARBA" id="ARBA00048668"/>
    </source>
</evidence>
<keyword evidence="6" id="KW-0662">Pyridine nucleotide biosynthesis</keyword>
<reference evidence="10 11" key="1">
    <citation type="journal article" date="2019" name="Sci. Rep.">
        <title>Comparative genomics of chytrid fungi reveal insights into the obligate biotrophic and pathogenic lifestyle of Synchytrium endobioticum.</title>
        <authorList>
            <person name="van de Vossenberg B.T.L.H."/>
            <person name="Warris S."/>
            <person name="Nguyen H.D.T."/>
            <person name="van Gent-Pelzer M.P.E."/>
            <person name="Joly D.L."/>
            <person name="van de Geest H.C."/>
            <person name="Bonants P.J.M."/>
            <person name="Smith D.S."/>
            <person name="Levesque C.A."/>
            <person name="van der Lee T.A.J."/>
        </authorList>
    </citation>
    <scope>NUCLEOTIDE SEQUENCE [LARGE SCALE GENOMIC DNA]</scope>
    <source>
        <strain evidence="10 11">CBS 675.73</strain>
    </source>
</reference>
<evidence type="ECO:0000256" key="1">
    <source>
        <dbReference type="ARBA" id="ARBA00004952"/>
    </source>
</evidence>
<evidence type="ECO:0000256" key="2">
    <source>
        <dbReference type="ARBA" id="ARBA00010897"/>
    </source>
</evidence>
<dbReference type="InterPro" id="IPR040727">
    <property type="entry name" value="NAPRTase_N"/>
</dbReference>
<dbReference type="AlphaFoldDB" id="A0A507FPL4"/>
<dbReference type="InterPro" id="IPR041525">
    <property type="entry name" value="N/Namide_PRibTrfase"/>
</dbReference>
<dbReference type="InterPro" id="IPR036068">
    <property type="entry name" value="Nicotinate_pribotase-like_C"/>
</dbReference>
<dbReference type="GO" id="GO:0016757">
    <property type="term" value="F:glycosyltransferase activity"/>
    <property type="evidence" value="ECO:0007669"/>
    <property type="project" value="UniProtKB-KW"/>
</dbReference>
<evidence type="ECO:0000313" key="11">
    <source>
        <dbReference type="Proteomes" id="UP000320333"/>
    </source>
</evidence>
<evidence type="ECO:0000256" key="6">
    <source>
        <dbReference type="ARBA" id="ARBA00022642"/>
    </source>
</evidence>
<organism evidence="10 11">
    <name type="scientific">Chytriomyces confervae</name>
    <dbReference type="NCBI Taxonomy" id="246404"/>
    <lineage>
        <taxon>Eukaryota</taxon>
        <taxon>Fungi</taxon>
        <taxon>Fungi incertae sedis</taxon>
        <taxon>Chytridiomycota</taxon>
        <taxon>Chytridiomycota incertae sedis</taxon>
        <taxon>Chytridiomycetes</taxon>
        <taxon>Chytridiales</taxon>
        <taxon>Chytriomycetaceae</taxon>
        <taxon>Chytriomyces</taxon>
    </lineage>
</organism>
<comment type="pathway">
    <text evidence="1">Cofactor biosynthesis; NAD(+) biosynthesis; nicotinate D-ribonucleotide from nicotinate: step 1/1.</text>
</comment>
<dbReference type="Gene3D" id="3.20.140.10">
    <property type="entry name" value="nicotinate phosphoribosyltransferase"/>
    <property type="match status" value="1"/>
</dbReference>
<dbReference type="PANTHER" id="PTHR11098:SF1">
    <property type="entry name" value="NICOTINATE PHOSPHORIBOSYLTRANSFERASE"/>
    <property type="match status" value="1"/>
</dbReference>
<dbReference type="SUPFAM" id="SSF51690">
    <property type="entry name" value="Nicotinate/Quinolinate PRTase C-terminal domain-like"/>
    <property type="match status" value="1"/>
</dbReference>
<dbReference type="STRING" id="246404.A0A507FPL4"/>
<comment type="catalytic activity">
    <reaction evidence="7">
        <text>5-phospho-alpha-D-ribose 1-diphosphate + nicotinate + ATP + H2O = nicotinate beta-D-ribonucleotide + ADP + phosphate + diphosphate</text>
        <dbReference type="Rhea" id="RHEA:36163"/>
        <dbReference type="ChEBI" id="CHEBI:15377"/>
        <dbReference type="ChEBI" id="CHEBI:30616"/>
        <dbReference type="ChEBI" id="CHEBI:32544"/>
        <dbReference type="ChEBI" id="CHEBI:33019"/>
        <dbReference type="ChEBI" id="CHEBI:43474"/>
        <dbReference type="ChEBI" id="CHEBI:57502"/>
        <dbReference type="ChEBI" id="CHEBI:58017"/>
        <dbReference type="ChEBI" id="CHEBI:456216"/>
        <dbReference type="EC" id="6.3.4.21"/>
    </reaction>
</comment>
<dbReference type="GO" id="GO:0004516">
    <property type="term" value="F:nicotinate phosphoribosyltransferase activity"/>
    <property type="evidence" value="ECO:0007669"/>
    <property type="project" value="UniProtKB-EC"/>
</dbReference>
<dbReference type="Pfam" id="PF04095">
    <property type="entry name" value="NAPRTase"/>
    <property type="match status" value="1"/>
</dbReference>
<evidence type="ECO:0000259" key="9">
    <source>
        <dbReference type="Pfam" id="PF17767"/>
    </source>
</evidence>
<accession>A0A507FPL4</accession>
<evidence type="ECO:0000256" key="5">
    <source>
        <dbReference type="ARBA" id="ARBA00022598"/>
    </source>
</evidence>
<name>A0A507FPL4_9FUNG</name>
<feature type="domain" description="Nicotinate/nicotinamide phosphoribosyltransferase" evidence="8">
    <location>
        <begin position="184"/>
        <end position="403"/>
    </location>
</feature>
<protein>
    <recommendedName>
        <fullName evidence="3">nicotinate phosphoribosyltransferase</fullName>
        <ecNumber evidence="3">6.3.4.21</ecNumber>
    </recommendedName>
</protein>
<dbReference type="GO" id="GO:0005829">
    <property type="term" value="C:cytosol"/>
    <property type="evidence" value="ECO:0007669"/>
    <property type="project" value="TreeGrafter"/>
</dbReference>
<evidence type="ECO:0000259" key="8">
    <source>
        <dbReference type="Pfam" id="PF04095"/>
    </source>
</evidence>
<proteinExistence type="inferred from homology"/>
<dbReference type="PANTHER" id="PTHR11098">
    <property type="entry name" value="NICOTINATE PHOSPHORIBOSYLTRANSFERASE"/>
    <property type="match status" value="1"/>
</dbReference>
<dbReference type="GO" id="GO:0034355">
    <property type="term" value="P:NAD+ biosynthetic process via the salvage pathway"/>
    <property type="evidence" value="ECO:0007669"/>
    <property type="project" value="TreeGrafter"/>
</dbReference>
<dbReference type="SUPFAM" id="SSF54675">
    <property type="entry name" value="Nicotinate/Quinolinate PRTase N-terminal domain-like"/>
    <property type="match status" value="1"/>
</dbReference>
<evidence type="ECO:0000256" key="4">
    <source>
        <dbReference type="ARBA" id="ARBA00022553"/>
    </source>
</evidence>
<feature type="domain" description="Nicotinate phosphoribosyltransferase N-terminal" evidence="9">
    <location>
        <begin position="13"/>
        <end position="151"/>
    </location>
</feature>
<keyword evidence="4" id="KW-0597">Phosphoprotein</keyword>
<dbReference type="InterPro" id="IPR007229">
    <property type="entry name" value="Nic_PRibTrfase-Fam"/>
</dbReference>
<comment type="similarity">
    <text evidence="2">Belongs to the NAPRTase family.</text>
</comment>
<dbReference type="OrthoDB" id="193380at2759"/>
<dbReference type="UniPathway" id="UPA00253">
    <property type="reaction ID" value="UER00457"/>
</dbReference>
<sequence>MRPFRNFSPHDLLDNDWYKFTMQFAMFSNGLADTNVSFKFKDRKGAVKAFLTSHPSIPLNQVKEELAGILNAYAALQFDERDIDFVVQELKKAVVAGKDTLLESYKSRMMAAARSVSIDLSLSKEDGLGLEYSGSWFDTILFEVPFLAIISEYFNNYQPTPPSDESIRESIRDKMAQYTQSNAQVIEFGTRRRFSRHVHEIVFDAIVHEIGTAALTSNVLLSKQRGSSPKGTCAHEWFMFYEAAHRTSNLQVTRAGTISSLQKSLQDWLSVYSSIFALTDVFRTNTFFDAYALLSSELQARVQFRCDSGNELDYCGWIQDGFEKVYGKALLPAHALNKSIMFSNSLSPKKVAEIQAWHAAHAAKSGETQFSFIYGVGTNFTNDLQYDTLDIVIKIHRVEDKFAFKLSDVGSKFVGAEELKGPVHNAFADVA</sequence>